<evidence type="ECO:0000256" key="1">
    <source>
        <dbReference type="SAM" id="MobiDB-lite"/>
    </source>
</evidence>
<dbReference type="InterPro" id="IPR021391">
    <property type="entry name" value="DUF3027"/>
</dbReference>
<protein>
    <recommendedName>
        <fullName evidence="4">DUF3027 domain-containing protein</fullName>
    </recommendedName>
</protein>
<sequence>MARKPKLDAMLAAAVDAARAAVLEVAPAEAVGDHAGAFADDDRLVTHRFTANVVGYAGWEWYATLSRIPRGKDASVCEVGILPGAGALLAPEWVPWADRVKPEELAEQQAAEQAELQAEHDAEYGHDAESEEDESDGGPSVETDLAEEDRDEEGRTEGDLAEADA</sequence>
<reference evidence="3" key="1">
    <citation type="journal article" date="2019" name="Int. J. Syst. Evol. Microbiol.">
        <title>The Global Catalogue of Microorganisms (GCM) 10K type strain sequencing project: providing services to taxonomists for standard genome sequencing and annotation.</title>
        <authorList>
            <consortium name="The Broad Institute Genomics Platform"/>
            <consortium name="The Broad Institute Genome Sequencing Center for Infectious Disease"/>
            <person name="Wu L."/>
            <person name="Ma J."/>
        </authorList>
    </citation>
    <scope>NUCLEOTIDE SEQUENCE [LARGE SCALE GENOMIC DNA]</scope>
    <source>
        <strain evidence="3">JCM 30742</strain>
    </source>
</reference>
<evidence type="ECO:0000313" key="2">
    <source>
        <dbReference type="EMBL" id="GAA3703791.1"/>
    </source>
</evidence>
<comment type="caution">
    <text evidence="2">The sequence shown here is derived from an EMBL/GenBank/DDBJ whole genome shotgun (WGS) entry which is preliminary data.</text>
</comment>
<dbReference type="Proteomes" id="UP001500752">
    <property type="component" value="Unassembled WGS sequence"/>
</dbReference>
<evidence type="ECO:0000313" key="3">
    <source>
        <dbReference type="Proteomes" id="UP001500752"/>
    </source>
</evidence>
<gene>
    <name evidence="2" type="ORF">GCM10023081_45190</name>
</gene>
<feature type="region of interest" description="Disordered" evidence="1">
    <location>
        <begin position="106"/>
        <end position="165"/>
    </location>
</feature>
<dbReference type="Pfam" id="PF11228">
    <property type="entry name" value="DUF3027"/>
    <property type="match status" value="1"/>
</dbReference>
<feature type="compositionally biased region" description="Low complexity" evidence="1">
    <location>
        <begin position="107"/>
        <end position="116"/>
    </location>
</feature>
<proteinExistence type="predicted"/>
<feature type="compositionally biased region" description="Basic and acidic residues" evidence="1">
    <location>
        <begin position="117"/>
        <end position="128"/>
    </location>
</feature>
<name>A0ABP7DD48_9MICC</name>
<keyword evidence="3" id="KW-1185">Reference proteome</keyword>
<evidence type="ECO:0008006" key="4">
    <source>
        <dbReference type="Google" id="ProtNLM"/>
    </source>
</evidence>
<dbReference type="EMBL" id="BAABEO010000035">
    <property type="protein sequence ID" value="GAA3703791.1"/>
    <property type="molecule type" value="Genomic_DNA"/>
</dbReference>
<organism evidence="2 3">
    <name type="scientific">Arthrobacter ginkgonis</name>
    <dbReference type="NCBI Taxonomy" id="1630594"/>
    <lineage>
        <taxon>Bacteria</taxon>
        <taxon>Bacillati</taxon>
        <taxon>Actinomycetota</taxon>
        <taxon>Actinomycetes</taxon>
        <taxon>Micrococcales</taxon>
        <taxon>Micrococcaceae</taxon>
        <taxon>Arthrobacter</taxon>
    </lineage>
</organism>
<accession>A0ABP7DD48</accession>
<dbReference type="RefSeq" id="WP_345154543.1">
    <property type="nucleotide sequence ID" value="NZ_BAABEO010000035.1"/>
</dbReference>